<dbReference type="NCBIfam" id="TIGR01865">
    <property type="entry name" value="cas_Csn1"/>
    <property type="match status" value="1"/>
</dbReference>
<evidence type="ECO:0000256" key="3">
    <source>
        <dbReference type="ARBA" id="ARBA00022723"/>
    </source>
</evidence>
<evidence type="ECO:0000256" key="11">
    <source>
        <dbReference type="ARBA" id="ARBA00046380"/>
    </source>
</evidence>
<keyword evidence="6" id="KW-0460">Magnesium</keyword>
<dbReference type="InterPro" id="IPR003615">
    <property type="entry name" value="HNH_nuc"/>
</dbReference>
<dbReference type="Pfam" id="PF16593">
    <property type="entry name" value="Cas9-BH"/>
    <property type="match status" value="1"/>
</dbReference>
<dbReference type="Pfam" id="PF22702">
    <property type="entry name" value="Cas9_RuvC"/>
    <property type="match status" value="1"/>
</dbReference>
<evidence type="ECO:0000259" key="13">
    <source>
        <dbReference type="PROSITE" id="PS51749"/>
    </source>
</evidence>
<evidence type="ECO:0000256" key="4">
    <source>
        <dbReference type="ARBA" id="ARBA00022759"/>
    </source>
</evidence>
<accession>A0A921KAW3</accession>
<keyword evidence="8" id="KW-0051">Antiviral defense</keyword>
<comment type="caution">
    <text evidence="14">The sequence shown here is derived from an EMBL/GenBank/DDBJ whole genome shotgun (WGS) entry which is preliminary data.</text>
</comment>
<name>A0A921KAW3_9BIFI</name>
<evidence type="ECO:0000256" key="6">
    <source>
        <dbReference type="ARBA" id="ARBA00022842"/>
    </source>
</evidence>
<keyword evidence="9 12" id="KW-0238">DNA-binding</keyword>
<evidence type="ECO:0000256" key="10">
    <source>
        <dbReference type="ARBA" id="ARBA00023211"/>
    </source>
</evidence>
<dbReference type="PROSITE" id="PS51749">
    <property type="entry name" value="HNH_CAS9"/>
    <property type="match status" value="1"/>
</dbReference>
<evidence type="ECO:0000313" key="14">
    <source>
        <dbReference type="EMBL" id="HJF18023.1"/>
    </source>
</evidence>
<dbReference type="GO" id="GO:0003723">
    <property type="term" value="F:RNA binding"/>
    <property type="evidence" value="ECO:0007669"/>
    <property type="project" value="UniProtKB-UniRule"/>
</dbReference>
<dbReference type="Proteomes" id="UP000715651">
    <property type="component" value="Unassembled WGS sequence"/>
</dbReference>
<keyword evidence="4 12" id="KW-0255">Endonuclease</keyword>
<keyword evidence="7" id="KW-0694">RNA-binding</keyword>
<reference evidence="14" key="2">
    <citation type="submission" date="2021-09" db="EMBL/GenBank/DDBJ databases">
        <authorList>
            <person name="Gilroy R."/>
        </authorList>
    </citation>
    <scope>NUCLEOTIDE SEQUENCE</scope>
    <source>
        <strain evidence="14">578</strain>
    </source>
</reference>
<keyword evidence="10" id="KW-0464">Manganese</keyword>
<keyword evidence="3" id="KW-0479">Metal-binding</keyword>
<dbReference type="InterPro" id="IPR036397">
    <property type="entry name" value="RNaseH_sf"/>
</dbReference>
<evidence type="ECO:0000256" key="2">
    <source>
        <dbReference type="ARBA" id="ARBA00022722"/>
    </source>
</evidence>
<protein>
    <submittedName>
        <fullName evidence="14">Type II CRISPR RNA-guided endonuclease Cas9</fullName>
    </submittedName>
</protein>
<dbReference type="Gene3D" id="3.30.420.10">
    <property type="entry name" value="Ribonuclease H-like superfamily/Ribonuclease H"/>
    <property type="match status" value="1"/>
</dbReference>
<evidence type="ECO:0000256" key="8">
    <source>
        <dbReference type="ARBA" id="ARBA00023118"/>
    </source>
</evidence>
<dbReference type="Pfam" id="PF16595">
    <property type="entry name" value="Cas9_PI"/>
    <property type="match status" value="1"/>
</dbReference>
<keyword evidence="2 12" id="KW-0540">Nuclease</keyword>
<dbReference type="InterPro" id="IPR028629">
    <property type="entry name" value="Cas9"/>
</dbReference>
<dbReference type="Pfam" id="PF16592">
    <property type="entry name" value="Cas9_REC"/>
    <property type="match status" value="1"/>
</dbReference>
<evidence type="ECO:0000256" key="12">
    <source>
        <dbReference type="PROSITE-ProRule" id="PRU01085"/>
    </source>
</evidence>
<evidence type="ECO:0000256" key="7">
    <source>
        <dbReference type="ARBA" id="ARBA00022884"/>
    </source>
</evidence>
<dbReference type="GO" id="GO:0003677">
    <property type="term" value="F:DNA binding"/>
    <property type="evidence" value="ECO:0007669"/>
    <property type="project" value="UniProtKB-UniRule"/>
</dbReference>
<organism evidence="14 15">
    <name type="scientific">Aeriscardovia aeriphila</name>
    <dbReference type="NCBI Taxonomy" id="218139"/>
    <lineage>
        <taxon>Bacteria</taxon>
        <taxon>Bacillati</taxon>
        <taxon>Actinomycetota</taxon>
        <taxon>Actinomycetes</taxon>
        <taxon>Bifidobacteriales</taxon>
        <taxon>Bifidobacteriaceae</taxon>
        <taxon>Aeriscardovia</taxon>
    </lineage>
</organism>
<dbReference type="GO" id="GO:0016787">
    <property type="term" value="F:hydrolase activity"/>
    <property type="evidence" value="ECO:0007669"/>
    <property type="project" value="UniProtKB-KW"/>
</dbReference>
<keyword evidence="5 12" id="KW-0378">Hydrolase</keyword>
<evidence type="ECO:0000256" key="9">
    <source>
        <dbReference type="ARBA" id="ARBA00023125"/>
    </source>
</evidence>
<dbReference type="GO" id="GO:0046872">
    <property type="term" value="F:metal ion binding"/>
    <property type="evidence" value="ECO:0007669"/>
    <property type="project" value="UniProtKB-KW"/>
</dbReference>
<dbReference type="GO" id="GO:0004519">
    <property type="term" value="F:endonuclease activity"/>
    <property type="evidence" value="ECO:0007669"/>
    <property type="project" value="UniProtKB-UniRule"/>
</dbReference>
<dbReference type="InterPro" id="IPR032239">
    <property type="entry name" value="Cas9-BH"/>
</dbReference>
<comment type="subunit">
    <text evidence="11">Monomer. Binds crRNA and tracrRNA.</text>
</comment>
<dbReference type="Pfam" id="PF13395">
    <property type="entry name" value="HNH_4"/>
    <property type="match status" value="1"/>
</dbReference>
<evidence type="ECO:0000256" key="5">
    <source>
        <dbReference type="ARBA" id="ARBA00022801"/>
    </source>
</evidence>
<evidence type="ECO:0000256" key="1">
    <source>
        <dbReference type="ARBA" id="ARBA00001946"/>
    </source>
</evidence>
<dbReference type="InterPro" id="IPR032240">
    <property type="entry name" value="Cas9_REC"/>
</dbReference>
<reference evidence="14" key="1">
    <citation type="journal article" date="2021" name="PeerJ">
        <title>Extensive microbial diversity within the chicken gut microbiome revealed by metagenomics and culture.</title>
        <authorList>
            <person name="Gilroy R."/>
            <person name="Ravi A."/>
            <person name="Getino M."/>
            <person name="Pursley I."/>
            <person name="Horton D.L."/>
            <person name="Alikhan N.F."/>
            <person name="Baker D."/>
            <person name="Gharbi K."/>
            <person name="Hall N."/>
            <person name="Watson M."/>
            <person name="Adriaenssens E.M."/>
            <person name="Foster-Nyarko E."/>
            <person name="Jarju S."/>
            <person name="Secka A."/>
            <person name="Antonio M."/>
            <person name="Oren A."/>
            <person name="Chaudhuri R.R."/>
            <person name="La Ragione R."/>
            <person name="Hildebrand F."/>
            <person name="Pallen M.J."/>
        </authorList>
    </citation>
    <scope>NUCLEOTIDE SEQUENCE</scope>
    <source>
        <strain evidence="14">578</strain>
    </source>
</reference>
<dbReference type="GO" id="GO:0051607">
    <property type="term" value="P:defense response to virus"/>
    <property type="evidence" value="ECO:0007669"/>
    <property type="project" value="UniProtKB-KW"/>
</dbReference>
<proteinExistence type="predicted"/>
<evidence type="ECO:0000313" key="15">
    <source>
        <dbReference type="Proteomes" id="UP000715651"/>
    </source>
</evidence>
<dbReference type="InterPro" id="IPR032237">
    <property type="entry name" value="Cas9_PI"/>
</dbReference>
<dbReference type="InterPro" id="IPR055228">
    <property type="entry name" value="Cas9_RuvC"/>
</dbReference>
<feature type="domain" description="HNH Cas9-type" evidence="13">
    <location>
        <begin position="895"/>
        <end position="1053"/>
    </location>
</feature>
<sequence>MTMIVRRQQLENQGKPNTDALQKYAVALDIGICSVGWVAINQNTYRLMRARGKELIGARLFDRADTAAKRRGYRAARRRYSRRSWRLRLLDELFEPAIRQIDPSFFLRRQYSWVHPQDEKTIADKGLNRDSLGYLFPTKDENLAFAHRYPTIYHLRQALINDTEKHDIREIYAALHHLVKYRGHFLTESEIDTSRVLNDEDVTALVAFAVNLNSTEEPRVSLDTDDLAEQKTLLVPSLEHALTSQGSKSSRADRALEIAKDNFSKETADTLKIVFHALTGLQTDFAKLFSKDELDTEQKKLVSVRFDAEDLDDKLQKIYDSGIFTEEEISVIRMIQTVHSEVELEILLSGETSIADAKVTAFNCHRDHLQTFMSWADQVDNQSSGGEKLTSKVNENYLIMLKRNNVRRSGSKAQSTNEKALGNAKKFFCNVKENTILGKPSELFTNEQGLVPFDGKELTIKQFSDLVSDPDQLFPLLRDKNNSVIPHQLSGNEVKKIIEKQAKYYPFLADTFTNRDGKPEYKILGLVNFRVPYFVGPLATQQSVENGGFNGENHWMQRRAGHEHEQITPWNIHEVVDYGRSAEQFIDRLTETDTYLLGEKTLPQHSFSYELFEVLNELNNIRVIAQQANRSYEHIRRLTVDEKLVLLDLFKQHKSVSQKRAEEVLSDEFVAAYELKGFATPGKFMASLDSYIEMKKVLSAFMPHSEVSKLVDDESKRDFFDDIVIRQTVFEDEKMRADEILHLLQSSVLDGKGYDLRALAQKFAKTHYTGWGKLSRKFLTSREIRFGSERFSVLQMLEKDNKNLQEILKDDDENTGNHFSQWIEQCNTEWSERQEHISSEQQFMEELQQRRMSAPVRRGVIQAFRIVQDITSALGYAPSALYIEMADEVQASVRTSRRERQLQDLFKAMKKTSGSSLTKDISELEKQLKDRDVQTNDRLFLYFLQLGKDIYTGEPINIDEISSKYDIDHIIPRSLVKDDSLENRVLTSRPTNGFKSNRSFLWHDGENKPQVRNLWKLLHQNGLMGQKKYNNLSRLADDQLSIVEKQRFVARALVETRQIMKNVADLFRHHYDDQIVVRGLPSTVTHDMRRYLGYAEKDRDINDYHHAQDALCIALAAQFAQNRGFFDSERNSDGNLFNLWLERQKDQYRKQLGKDDGHKAVKPSSAYGFIVGSMRSSSVEKQTNAFTGEVVWDKSNYDYAQHVMNFKKMLITRRSGDIKGDFFKQTIVPRTAPGKKAPTAQGKDPEFYGGFVKPLSSYMVLISYVKGKNEVTSLQTFTAQEASLVQSGQKSEEEIIRARGINKFTVLLKHVPVGQLVEYHPAKMGKKKSHLVRLASATELKNAQELWLEHTDYRKLHVFLTEKPENFDLLISGINHTSDSVDVSKEACELMRKLMHITHRKYPMFKLPGDENGRIRYFSDLPVEIQQEILQDYVQVLKAPGSVQKKLDKYTYGSNEEKRTIELHFGSRFGRIQSGKGAYIFQDNDVFIFQSPSGIFEKRMTVAQLKEQAQKNAMNDE</sequence>
<dbReference type="EMBL" id="DYWK01000003">
    <property type="protein sequence ID" value="HJF18023.1"/>
    <property type="molecule type" value="Genomic_DNA"/>
</dbReference>
<dbReference type="InterPro" id="IPR033114">
    <property type="entry name" value="HNH_CAS9"/>
</dbReference>
<gene>
    <name evidence="14" type="primary">cas9</name>
    <name evidence="14" type="ORF">K8U78_02505</name>
</gene>
<comment type="cofactor">
    <cofactor evidence="1">
        <name>Mg(2+)</name>
        <dbReference type="ChEBI" id="CHEBI:18420"/>
    </cofactor>
</comment>